<dbReference type="Gene3D" id="1.10.150.900">
    <property type="match status" value="1"/>
</dbReference>
<dbReference type="EMBL" id="JAFEKC020000024">
    <property type="protein sequence ID" value="KAK0507337.1"/>
    <property type="molecule type" value="Genomic_DNA"/>
</dbReference>
<sequence>MPNVVIFFLSTDVKYDHGFQMSFARENWHKISLFIVIIVLLWQGVWHFGPFKTIVYPKHSSFDDWCQLPDTNSHVPSNDNLSPSLDMTTEVSRKQQVERLSAAVRCPTESFDDNGDVDVDPRWSTFDKFHEVLKDLFPLIHDRAKLDKVNRYGLVFTLKGTSENLKPIMFTAHQDVYIWGRGSSDCKNNLIGIMSAVEKLLEQDWKPRRTVLLAFGFDEETGGVRGAAEIAKELERTWGRDGIAMILDEGGMGLTTVGNYVYARPAVAEKGYMDAVLTLEVPGGHSSRPPPHSGIGIMAEMIVGLEGNPFQPVLTRSNPLRGYLECQAKYTPGELEPWLRKALERDNDGKDIAERLADERGLSIRFSMQTSQAVDIIRGGDKVNALPQTIEATVNYRIAPHDSLDIVKNKITTLLKPIAQKHNIKIQPFRTGNDSQPTTNAISSKPQDSYQGTLYLKSLNDLSPSPISPTGLQNNIWRTFSATIRQVFEDTKSLAGKKIIPVGDIMQGNTDTIQYWNLTRNIYRFSPAREGTRFGVHAVDEHIDMMAHLEGMRVYYDVIRNFDAAGI</sequence>
<dbReference type="InterPro" id="IPR001261">
    <property type="entry name" value="ArgE/DapE_CS"/>
</dbReference>
<dbReference type="GO" id="GO:0004181">
    <property type="term" value="F:metallocarboxypeptidase activity"/>
    <property type="evidence" value="ECO:0007669"/>
    <property type="project" value="InterPro"/>
</dbReference>
<dbReference type="InterPro" id="IPR011650">
    <property type="entry name" value="Peptidase_M20_dimer"/>
</dbReference>
<gene>
    <name evidence="10" type="ORF">JMJ35_010375</name>
</gene>
<comment type="caution">
    <text evidence="10">The sequence shown here is derived from an EMBL/GenBank/DDBJ whole genome shotgun (WGS) entry which is preliminary data.</text>
</comment>
<evidence type="ECO:0000313" key="10">
    <source>
        <dbReference type="EMBL" id="KAK0507337.1"/>
    </source>
</evidence>
<dbReference type="CDD" id="cd05674">
    <property type="entry name" value="M20_yscS"/>
    <property type="match status" value="1"/>
</dbReference>
<proteinExistence type="inferred from homology"/>
<keyword evidence="2" id="KW-0645">Protease</keyword>
<dbReference type="SUPFAM" id="SSF55031">
    <property type="entry name" value="Bacterial exopeptidase dimerisation domain"/>
    <property type="match status" value="1"/>
</dbReference>
<evidence type="ECO:0000256" key="7">
    <source>
        <dbReference type="PIRSR" id="PIRSR037217-2"/>
    </source>
</evidence>
<evidence type="ECO:0000256" key="1">
    <source>
        <dbReference type="ARBA" id="ARBA00006247"/>
    </source>
</evidence>
<evidence type="ECO:0000256" key="3">
    <source>
        <dbReference type="ARBA" id="ARBA00022723"/>
    </source>
</evidence>
<keyword evidence="4" id="KW-0378">Hydrolase</keyword>
<dbReference type="InterPro" id="IPR017141">
    <property type="entry name" value="Pept_M20_carboxypep"/>
</dbReference>
<dbReference type="PANTHER" id="PTHR45962:SF1">
    <property type="entry name" value="N-FATTY-ACYL-AMINO ACID SYNTHASE_HYDROLASE PM20D1"/>
    <property type="match status" value="1"/>
</dbReference>
<feature type="binding site" evidence="7">
    <location>
        <position position="220"/>
    </location>
    <ligand>
        <name>Zn(2+)</name>
        <dbReference type="ChEBI" id="CHEBI:29105"/>
        <label>1</label>
    </ligand>
</feature>
<keyword evidence="11" id="KW-1185">Reference proteome</keyword>
<evidence type="ECO:0000313" key="11">
    <source>
        <dbReference type="Proteomes" id="UP001166286"/>
    </source>
</evidence>
<accession>A0AA39QQL8</accession>
<dbReference type="PROSITE" id="PS00759">
    <property type="entry name" value="ARGE_DAPE_CPG2_2"/>
    <property type="match status" value="1"/>
</dbReference>
<evidence type="ECO:0000256" key="5">
    <source>
        <dbReference type="ARBA" id="ARBA00022833"/>
    </source>
</evidence>
<evidence type="ECO:0000256" key="8">
    <source>
        <dbReference type="SAM" id="MobiDB-lite"/>
    </source>
</evidence>
<evidence type="ECO:0000256" key="2">
    <source>
        <dbReference type="ARBA" id="ARBA00022670"/>
    </source>
</evidence>
<feature type="binding site" evidence="7">
    <location>
        <position position="173"/>
    </location>
    <ligand>
        <name>Zn(2+)</name>
        <dbReference type="ChEBI" id="CHEBI:29105"/>
        <label>2</label>
    </ligand>
</feature>
<evidence type="ECO:0000256" key="6">
    <source>
        <dbReference type="PIRSR" id="PIRSR037217-1"/>
    </source>
</evidence>
<organism evidence="10 11">
    <name type="scientific">Cladonia borealis</name>
    <dbReference type="NCBI Taxonomy" id="184061"/>
    <lineage>
        <taxon>Eukaryota</taxon>
        <taxon>Fungi</taxon>
        <taxon>Dikarya</taxon>
        <taxon>Ascomycota</taxon>
        <taxon>Pezizomycotina</taxon>
        <taxon>Lecanoromycetes</taxon>
        <taxon>OSLEUM clade</taxon>
        <taxon>Lecanoromycetidae</taxon>
        <taxon>Lecanorales</taxon>
        <taxon>Lecanorineae</taxon>
        <taxon>Cladoniaceae</taxon>
        <taxon>Cladonia</taxon>
    </lineage>
</organism>
<dbReference type="GO" id="GO:0051603">
    <property type="term" value="P:proteolysis involved in protein catabolic process"/>
    <property type="evidence" value="ECO:0007669"/>
    <property type="project" value="TreeGrafter"/>
</dbReference>
<keyword evidence="5 7" id="KW-0862">Zinc</keyword>
<dbReference type="InterPro" id="IPR047177">
    <property type="entry name" value="Pept_M20A"/>
</dbReference>
<dbReference type="GO" id="GO:0000328">
    <property type="term" value="C:fungal-type vacuole lumen"/>
    <property type="evidence" value="ECO:0007669"/>
    <property type="project" value="TreeGrafter"/>
</dbReference>
<protein>
    <recommendedName>
        <fullName evidence="9">Peptidase M20 dimerisation domain-containing protein</fullName>
    </recommendedName>
</protein>
<keyword evidence="3 7" id="KW-0479">Metal-binding</keyword>
<feature type="binding site" evidence="7">
    <location>
        <position position="185"/>
    </location>
    <ligand>
        <name>Zn(2+)</name>
        <dbReference type="ChEBI" id="CHEBI:29105"/>
        <label>2</label>
    </ligand>
</feature>
<feature type="binding site" evidence="7">
    <location>
        <position position="248"/>
    </location>
    <ligand>
        <name>Zn(2+)</name>
        <dbReference type="ChEBI" id="CHEBI:29105"/>
        <label>2</label>
    </ligand>
</feature>
<dbReference type="InterPro" id="IPR036264">
    <property type="entry name" value="Bact_exopeptidase_dim_dom"/>
</dbReference>
<evidence type="ECO:0000256" key="4">
    <source>
        <dbReference type="ARBA" id="ARBA00022801"/>
    </source>
</evidence>
<feature type="region of interest" description="Disordered" evidence="8">
    <location>
        <begin position="428"/>
        <end position="447"/>
    </location>
</feature>
<feature type="binding site" evidence="7">
    <location>
        <position position="537"/>
    </location>
    <ligand>
        <name>Zn(2+)</name>
        <dbReference type="ChEBI" id="CHEBI:29105"/>
        <label>1</label>
    </ligand>
</feature>
<dbReference type="SUPFAM" id="SSF53187">
    <property type="entry name" value="Zn-dependent exopeptidases"/>
    <property type="match status" value="1"/>
</dbReference>
<dbReference type="InterPro" id="IPR002933">
    <property type="entry name" value="Peptidase_M20"/>
</dbReference>
<dbReference type="GO" id="GO:0046872">
    <property type="term" value="F:metal ion binding"/>
    <property type="evidence" value="ECO:0007669"/>
    <property type="project" value="UniProtKB-KW"/>
</dbReference>
<dbReference type="Proteomes" id="UP001166286">
    <property type="component" value="Unassembled WGS sequence"/>
</dbReference>
<dbReference type="PIRSF" id="PIRSF037217">
    <property type="entry name" value="Carboxypeptidase_S"/>
    <property type="match status" value="1"/>
</dbReference>
<dbReference type="Pfam" id="PF07687">
    <property type="entry name" value="M20_dimer"/>
    <property type="match status" value="1"/>
</dbReference>
<dbReference type="PANTHER" id="PTHR45962">
    <property type="entry name" value="N-FATTY-ACYL-AMINO ACID SYNTHASE/HYDROLASE PM20D1"/>
    <property type="match status" value="1"/>
</dbReference>
<dbReference type="Pfam" id="PF01546">
    <property type="entry name" value="Peptidase_M20"/>
    <property type="match status" value="1"/>
</dbReference>
<dbReference type="AlphaFoldDB" id="A0AA39QQL8"/>
<evidence type="ECO:0000259" key="9">
    <source>
        <dbReference type="Pfam" id="PF07687"/>
    </source>
</evidence>
<feature type="compositionally biased region" description="Polar residues" evidence="8">
    <location>
        <begin position="430"/>
        <end position="447"/>
    </location>
</feature>
<reference evidence="10" key="1">
    <citation type="submission" date="2023-03" db="EMBL/GenBank/DDBJ databases">
        <title>Complete genome of Cladonia borealis.</title>
        <authorList>
            <person name="Park H."/>
        </authorList>
    </citation>
    <scope>NUCLEOTIDE SEQUENCE</scope>
    <source>
        <strain evidence="10">ANT050790</strain>
    </source>
</reference>
<feature type="domain" description="Peptidase M20 dimerisation" evidence="9">
    <location>
        <begin position="267"/>
        <end position="421"/>
    </location>
</feature>
<feature type="binding site" evidence="7">
    <location>
        <position position="185"/>
    </location>
    <ligand>
        <name>Zn(2+)</name>
        <dbReference type="ChEBI" id="CHEBI:29105"/>
        <label>1</label>
    </ligand>
</feature>
<comment type="similarity">
    <text evidence="1">Belongs to the peptidase M20A family.</text>
</comment>
<dbReference type="Gene3D" id="3.30.70.360">
    <property type="match status" value="1"/>
</dbReference>
<dbReference type="Gene3D" id="3.40.630.10">
    <property type="entry name" value="Zn peptidases"/>
    <property type="match status" value="2"/>
</dbReference>
<name>A0AA39QQL8_9LECA</name>
<feature type="active site" description="Proton acceptor" evidence="6">
    <location>
        <position position="219"/>
    </location>
</feature>
<feature type="active site" evidence="6">
    <location>
        <position position="175"/>
    </location>
</feature>